<dbReference type="CDD" id="cd01876">
    <property type="entry name" value="YihA_EngB"/>
    <property type="match status" value="1"/>
</dbReference>
<evidence type="ECO:0000256" key="3">
    <source>
        <dbReference type="ARBA" id="ARBA00022618"/>
    </source>
</evidence>
<evidence type="ECO:0000256" key="7">
    <source>
        <dbReference type="ARBA" id="ARBA00023134"/>
    </source>
</evidence>
<dbReference type="PROSITE" id="PS51706">
    <property type="entry name" value="G_ENGB"/>
    <property type="match status" value="1"/>
</dbReference>
<dbReference type="AlphaFoldDB" id="R7ZUH4"/>
<dbReference type="STRING" id="1232681.ADIS_1848"/>
<proteinExistence type="inferred from homology"/>
<dbReference type="InterPro" id="IPR030393">
    <property type="entry name" value="G_ENGB_dom"/>
</dbReference>
<evidence type="ECO:0000256" key="9">
    <source>
        <dbReference type="ARBA" id="ARBA00023306"/>
    </source>
</evidence>
<dbReference type="InterPro" id="IPR006073">
    <property type="entry name" value="GTP-bd"/>
</dbReference>
<dbReference type="InterPro" id="IPR027417">
    <property type="entry name" value="P-loop_NTPase"/>
</dbReference>
<keyword evidence="8 10" id="KW-0717">Septation</keyword>
<evidence type="ECO:0000313" key="13">
    <source>
        <dbReference type="Proteomes" id="UP000013909"/>
    </source>
</evidence>
<protein>
    <recommendedName>
        <fullName evidence="10">Probable GTP-binding protein EngB</fullName>
    </recommendedName>
</protein>
<dbReference type="GO" id="GO:0005525">
    <property type="term" value="F:GTP binding"/>
    <property type="evidence" value="ECO:0007669"/>
    <property type="project" value="UniProtKB-UniRule"/>
</dbReference>
<dbReference type="SUPFAM" id="SSF52540">
    <property type="entry name" value="P-loop containing nucleoside triphosphate hydrolases"/>
    <property type="match status" value="1"/>
</dbReference>
<keyword evidence="9 10" id="KW-0131">Cell cycle</keyword>
<comment type="cofactor">
    <cofactor evidence="1">
        <name>Mg(2+)</name>
        <dbReference type="ChEBI" id="CHEBI:18420"/>
    </cofactor>
</comment>
<dbReference type="EMBL" id="AQHR01000050">
    <property type="protein sequence ID" value="EON77629.1"/>
    <property type="molecule type" value="Genomic_DNA"/>
</dbReference>
<comment type="function">
    <text evidence="10">Necessary for normal cell division and for the maintenance of normal septation.</text>
</comment>
<dbReference type="Proteomes" id="UP000013909">
    <property type="component" value="Unassembled WGS sequence"/>
</dbReference>
<dbReference type="PANTHER" id="PTHR11649">
    <property type="entry name" value="MSS1/TRME-RELATED GTP-BINDING PROTEIN"/>
    <property type="match status" value="1"/>
</dbReference>
<keyword evidence="3 10" id="KW-0132">Cell division</keyword>
<sequence length="206" mass="23425">MKNFSEMIKQAKFLISNTDYKKCPSPDKPEFAFIGRSNVGKSSLINMLTNNKGLAKTSGTPGKTQLINHFIVDGNWYLVDLPGYGFAKVSKSLKAEWDKMIREYLTERENLVAVFILVDSRLDPQKLDIDFALWCAERGIPFALAFTKADKLSTSRIKENVNKFLAEMKTLFGDVPDYFVTSAENAMGKEEFVAYIEENVAEFYKR</sequence>
<dbReference type="HAMAP" id="MF_00321">
    <property type="entry name" value="GTPase_EngB"/>
    <property type="match status" value="1"/>
</dbReference>
<evidence type="ECO:0000256" key="1">
    <source>
        <dbReference type="ARBA" id="ARBA00001946"/>
    </source>
</evidence>
<evidence type="ECO:0000259" key="11">
    <source>
        <dbReference type="PROSITE" id="PS51706"/>
    </source>
</evidence>
<accession>R7ZUH4</accession>
<reference evidence="12 13" key="1">
    <citation type="submission" date="2013-02" db="EMBL/GenBank/DDBJ databases">
        <title>A novel strain isolated from Lonar lake, Maharashtra, India.</title>
        <authorList>
            <person name="Singh A."/>
        </authorList>
    </citation>
    <scope>NUCLEOTIDE SEQUENCE [LARGE SCALE GENOMIC DNA]</scope>
    <source>
        <strain evidence="12 13">AK24</strain>
    </source>
</reference>
<dbReference type="FunFam" id="3.40.50.300:FF:000098">
    <property type="entry name" value="Probable GTP-binding protein EngB"/>
    <property type="match status" value="1"/>
</dbReference>
<dbReference type="GO" id="GO:0046872">
    <property type="term" value="F:metal ion binding"/>
    <property type="evidence" value="ECO:0007669"/>
    <property type="project" value="UniProtKB-KW"/>
</dbReference>
<dbReference type="GO" id="GO:0000917">
    <property type="term" value="P:division septum assembly"/>
    <property type="evidence" value="ECO:0007669"/>
    <property type="project" value="UniProtKB-KW"/>
</dbReference>
<dbReference type="InterPro" id="IPR019987">
    <property type="entry name" value="GTP-bd_ribosome_bio_YsxC"/>
</dbReference>
<dbReference type="Pfam" id="PF01926">
    <property type="entry name" value="MMR_HSR1"/>
    <property type="match status" value="1"/>
</dbReference>
<evidence type="ECO:0000256" key="5">
    <source>
        <dbReference type="ARBA" id="ARBA00022741"/>
    </source>
</evidence>
<dbReference type="NCBIfam" id="TIGR03598">
    <property type="entry name" value="GTPase_YsxC"/>
    <property type="match status" value="1"/>
</dbReference>
<keyword evidence="4" id="KW-0479">Metal-binding</keyword>
<organism evidence="12 13">
    <name type="scientific">Lunatimonas lonarensis</name>
    <dbReference type="NCBI Taxonomy" id="1232681"/>
    <lineage>
        <taxon>Bacteria</taxon>
        <taxon>Pseudomonadati</taxon>
        <taxon>Bacteroidota</taxon>
        <taxon>Cytophagia</taxon>
        <taxon>Cytophagales</taxon>
        <taxon>Cyclobacteriaceae</taxon>
    </lineage>
</organism>
<gene>
    <name evidence="10" type="primary">engB</name>
    <name evidence="12" type="ORF">ADIS_1848</name>
</gene>
<comment type="similarity">
    <text evidence="2 10">Belongs to the TRAFAC class TrmE-Era-EngA-EngB-Septin-like GTPase superfamily. EngB GTPase family.</text>
</comment>
<dbReference type="PANTHER" id="PTHR11649:SF13">
    <property type="entry name" value="ENGB-TYPE G DOMAIN-CONTAINING PROTEIN"/>
    <property type="match status" value="1"/>
</dbReference>
<name>R7ZUH4_9BACT</name>
<evidence type="ECO:0000256" key="4">
    <source>
        <dbReference type="ARBA" id="ARBA00022723"/>
    </source>
</evidence>
<keyword evidence="13" id="KW-1185">Reference proteome</keyword>
<evidence type="ECO:0000256" key="2">
    <source>
        <dbReference type="ARBA" id="ARBA00009638"/>
    </source>
</evidence>
<keyword evidence="6" id="KW-0460">Magnesium</keyword>
<evidence type="ECO:0000256" key="10">
    <source>
        <dbReference type="HAMAP-Rule" id="MF_00321"/>
    </source>
</evidence>
<evidence type="ECO:0000256" key="6">
    <source>
        <dbReference type="ARBA" id="ARBA00022842"/>
    </source>
</evidence>
<evidence type="ECO:0000313" key="12">
    <source>
        <dbReference type="EMBL" id="EON77629.1"/>
    </source>
</evidence>
<comment type="caution">
    <text evidence="12">The sequence shown here is derived from an EMBL/GenBank/DDBJ whole genome shotgun (WGS) entry which is preliminary data.</text>
</comment>
<keyword evidence="7 10" id="KW-0342">GTP-binding</keyword>
<evidence type="ECO:0000256" key="8">
    <source>
        <dbReference type="ARBA" id="ARBA00023210"/>
    </source>
</evidence>
<dbReference type="Gene3D" id="3.40.50.300">
    <property type="entry name" value="P-loop containing nucleotide triphosphate hydrolases"/>
    <property type="match status" value="1"/>
</dbReference>
<feature type="domain" description="EngB-type G" evidence="11">
    <location>
        <begin position="27"/>
        <end position="202"/>
    </location>
</feature>
<keyword evidence="5 10" id="KW-0547">Nucleotide-binding</keyword>
<dbReference type="PATRIC" id="fig|1288963.3.peg.1838"/>